<dbReference type="PROSITE" id="PS00198">
    <property type="entry name" value="4FE4S_FER_1"/>
    <property type="match status" value="3"/>
</dbReference>
<keyword evidence="4" id="KW-0411">Iron-sulfur</keyword>
<evidence type="ECO:0000259" key="5">
    <source>
        <dbReference type="PROSITE" id="PS51379"/>
    </source>
</evidence>
<keyword evidence="1" id="KW-0004">4Fe-4S</keyword>
<feature type="domain" description="4Fe-4S ferredoxin-type" evidence="5">
    <location>
        <begin position="81"/>
        <end position="116"/>
    </location>
</feature>
<evidence type="ECO:0000256" key="1">
    <source>
        <dbReference type="ARBA" id="ARBA00022485"/>
    </source>
</evidence>
<gene>
    <name evidence="6" type="ORF">SAMN05660330_02474</name>
</gene>
<evidence type="ECO:0000256" key="2">
    <source>
        <dbReference type="ARBA" id="ARBA00022723"/>
    </source>
</evidence>
<dbReference type="EMBL" id="FNJI01000016">
    <property type="protein sequence ID" value="SDP34312.1"/>
    <property type="molecule type" value="Genomic_DNA"/>
</dbReference>
<dbReference type="InterPro" id="IPR006311">
    <property type="entry name" value="TAT_signal"/>
</dbReference>
<evidence type="ECO:0000313" key="7">
    <source>
        <dbReference type="Proteomes" id="UP000199073"/>
    </source>
</evidence>
<accession>A0A1H0RXL5</accession>
<evidence type="ECO:0000256" key="4">
    <source>
        <dbReference type="ARBA" id="ARBA00023014"/>
    </source>
</evidence>
<reference evidence="6 7" key="1">
    <citation type="submission" date="2016-10" db="EMBL/GenBank/DDBJ databases">
        <authorList>
            <person name="de Groot N.N."/>
        </authorList>
    </citation>
    <scope>NUCLEOTIDE SEQUENCE [LARGE SCALE GENOMIC DNA]</scope>
    <source>
        <strain evidence="6 7">DSM 12130</strain>
    </source>
</reference>
<feature type="domain" description="4Fe-4S ferredoxin-type" evidence="5">
    <location>
        <begin position="123"/>
        <end position="153"/>
    </location>
</feature>
<proteinExistence type="predicted"/>
<dbReference type="InterPro" id="IPR017900">
    <property type="entry name" value="4Fe4S_Fe_S_CS"/>
</dbReference>
<evidence type="ECO:0000313" key="6">
    <source>
        <dbReference type="EMBL" id="SDP34312.1"/>
    </source>
</evidence>
<dbReference type="Pfam" id="PF12838">
    <property type="entry name" value="Fer4_7"/>
    <property type="match status" value="2"/>
</dbReference>
<dbReference type="InterPro" id="IPR017896">
    <property type="entry name" value="4Fe4S_Fe-S-bd"/>
</dbReference>
<organism evidence="6 7">
    <name type="scientific">Desulforhopalus singaporensis</name>
    <dbReference type="NCBI Taxonomy" id="91360"/>
    <lineage>
        <taxon>Bacteria</taxon>
        <taxon>Pseudomonadati</taxon>
        <taxon>Thermodesulfobacteriota</taxon>
        <taxon>Desulfobulbia</taxon>
        <taxon>Desulfobulbales</taxon>
        <taxon>Desulfocapsaceae</taxon>
        <taxon>Desulforhopalus</taxon>
    </lineage>
</organism>
<dbReference type="PANTHER" id="PTHR43687:SF1">
    <property type="entry name" value="FERREDOXIN III"/>
    <property type="match status" value="1"/>
</dbReference>
<dbReference type="PANTHER" id="PTHR43687">
    <property type="entry name" value="ADENYLYLSULFATE REDUCTASE, BETA SUBUNIT"/>
    <property type="match status" value="1"/>
</dbReference>
<dbReference type="GO" id="GO:0051539">
    <property type="term" value="F:4 iron, 4 sulfur cluster binding"/>
    <property type="evidence" value="ECO:0007669"/>
    <property type="project" value="UniProtKB-KW"/>
</dbReference>
<dbReference type="PROSITE" id="PS51318">
    <property type="entry name" value="TAT"/>
    <property type="match status" value="1"/>
</dbReference>
<feature type="domain" description="4Fe-4S ferredoxin-type" evidence="5">
    <location>
        <begin position="43"/>
        <end position="73"/>
    </location>
</feature>
<dbReference type="GO" id="GO:0046872">
    <property type="term" value="F:metal ion binding"/>
    <property type="evidence" value="ECO:0007669"/>
    <property type="project" value="UniProtKB-KW"/>
</dbReference>
<keyword evidence="7" id="KW-1185">Reference proteome</keyword>
<dbReference type="RefSeq" id="WP_092223250.1">
    <property type="nucleotide sequence ID" value="NZ_FNJI01000016.1"/>
</dbReference>
<feature type="domain" description="4Fe-4S ferredoxin-type" evidence="5">
    <location>
        <begin position="175"/>
        <end position="204"/>
    </location>
</feature>
<dbReference type="AlphaFoldDB" id="A0A1H0RXL5"/>
<dbReference type="PROSITE" id="PS51379">
    <property type="entry name" value="4FE4S_FER_2"/>
    <property type="match status" value="4"/>
</dbReference>
<dbReference type="Gene3D" id="3.30.70.20">
    <property type="match status" value="1"/>
</dbReference>
<sequence length="204" mass="21575">MNSIGLSRRSFLRYGMQAGAAIGLCSGLSLVSVASTPLRPPGVAAGADMAASCIRCGNCVEVCPARALEQKDISLDIRNTGTPVLNPNRGGCTAWKEPCGKCAEVCPTGALDKKLPLESQVLGTASIREEGCVNCMLCFEKCPVQGAVLFPNPDGPPYTRAYDIPSGMKMKYAKTKPYIKDDRCVGCGLCAHYCPVKVIDVKPV</sequence>
<dbReference type="SUPFAM" id="SSF54862">
    <property type="entry name" value="4Fe-4S ferredoxins"/>
    <property type="match status" value="1"/>
</dbReference>
<dbReference type="Gene3D" id="3.30.70.3270">
    <property type="match status" value="1"/>
</dbReference>
<evidence type="ECO:0000256" key="3">
    <source>
        <dbReference type="ARBA" id="ARBA00023004"/>
    </source>
</evidence>
<keyword evidence="3" id="KW-0408">Iron</keyword>
<dbReference type="InterPro" id="IPR050572">
    <property type="entry name" value="Fe-S_Ferredoxin"/>
</dbReference>
<keyword evidence="2" id="KW-0479">Metal-binding</keyword>
<dbReference type="Proteomes" id="UP000199073">
    <property type="component" value="Unassembled WGS sequence"/>
</dbReference>
<name>A0A1H0RXL5_9BACT</name>
<dbReference type="STRING" id="91360.SAMN05660330_02474"/>
<protein>
    <submittedName>
        <fullName evidence="6">Ferredoxin-type protein NapG</fullName>
    </submittedName>
</protein>
<dbReference type="OrthoDB" id="9808559at2"/>